<name>A0ABV2JKK7_9STRE</name>
<dbReference type="Proteomes" id="UP001549055">
    <property type="component" value="Unassembled WGS sequence"/>
</dbReference>
<dbReference type="PROSITE" id="PS00893">
    <property type="entry name" value="NUDIX_BOX"/>
    <property type="match status" value="1"/>
</dbReference>
<dbReference type="PROSITE" id="PS51462">
    <property type="entry name" value="NUDIX"/>
    <property type="match status" value="1"/>
</dbReference>
<dbReference type="RefSeq" id="WP_354279547.1">
    <property type="nucleotide sequence ID" value="NZ_JBEPMK010000001.1"/>
</dbReference>
<feature type="domain" description="Nudix hydrolase" evidence="3">
    <location>
        <begin position="31"/>
        <end position="163"/>
    </location>
</feature>
<gene>
    <name evidence="4" type="ORF">ABID27_000131</name>
</gene>
<keyword evidence="2" id="KW-0378">Hydrolase</keyword>
<dbReference type="SUPFAM" id="SSF55811">
    <property type="entry name" value="Nudix"/>
    <property type="match status" value="1"/>
</dbReference>
<proteinExistence type="inferred from homology"/>
<evidence type="ECO:0000259" key="3">
    <source>
        <dbReference type="PROSITE" id="PS51462"/>
    </source>
</evidence>
<organism evidence="4 5">
    <name type="scientific">Streptococcus gallinaceus</name>
    <dbReference type="NCBI Taxonomy" id="165758"/>
    <lineage>
        <taxon>Bacteria</taxon>
        <taxon>Bacillati</taxon>
        <taxon>Bacillota</taxon>
        <taxon>Bacilli</taxon>
        <taxon>Lactobacillales</taxon>
        <taxon>Streptococcaceae</taxon>
        <taxon>Streptococcus</taxon>
    </lineage>
</organism>
<dbReference type="Gene3D" id="3.90.79.10">
    <property type="entry name" value="Nucleoside Triphosphate Pyrophosphohydrolase"/>
    <property type="match status" value="1"/>
</dbReference>
<reference evidence="4 5" key="1">
    <citation type="submission" date="2024-06" db="EMBL/GenBank/DDBJ databases">
        <title>Genomic Encyclopedia of Type Strains, Phase IV (KMG-IV): sequencing the most valuable type-strain genomes for metagenomic binning, comparative biology and taxonomic classification.</title>
        <authorList>
            <person name="Goeker M."/>
        </authorList>
    </citation>
    <scope>NUCLEOTIDE SEQUENCE [LARGE SCALE GENOMIC DNA]</scope>
    <source>
        <strain evidence="4 5">DSM 15349</strain>
    </source>
</reference>
<keyword evidence="5" id="KW-1185">Reference proteome</keyword>
<dbReference type="PANTHER" id="PTHR43736">
    <property type="entry name" value="ADP-RIBOSE PYROPHOSPHATASE"/>
    <property type="match status" value="1"/>
</dbReference>
<protein>
    <submittedName>
        <fullName evidence="4">ADP-ribose pyrophosphatase YjhB (NUDIX family)</fullName>
    </submittedName>
</protein>
<evidence type="ECO:0000256" key="2">
    <source>
        <dbReference type="ARBA" id="ARBA00022801"/>
    </source>
</evidence>
<dbReference type="Pfam" id="PF00293">
    <property type="entry name" value="NUDIX"/>
    <property type="match status" value="1"/>
</dbReference>
<comment type="caution">
    <text evidence="4">The sequence shown here is derived from an EMBL/GenBank/DDBJ whole genome shotgun (WGS) entry which is preliminary data.</text>
</comment>
<dbReference type="EMBL" id="JBEPMK010000001">
    <property type="protein sequence ID" value="MET3643514.1"/>
    <property type="molecule type" value="Genomic_DNA"/>
</dbReference>
<evidence type="ECO:0000313" key="4">
    <source>
        <dbReference type="EMBL" id="MET3643514.1"/>
    </source>
</evidence>
<dbReference type="InterPro" id="IPR020084">
    <property type="entry name" value="NUDIX_hydrolase_CS"/>
</dbReference>
<evidence type="ECO:0000313" key="5">
    <source>
        <dbReference type="Proteomes" id="UP001549055"/>
    </source>
</evidence>
<evidence type="ECO:0000256" key="1">
    <source>
        <dbReference type="ARBA" id="ARBA00005582"/>
    </source>
</evidence>
<sequence>MTELWNAFDKEGNLLEGRILDRATWPTEADLYHLAVNVWVCHEDGDWLFVRRSPQKSHFPLYFEAGAGGSVLLDESAEEAATRELKEETGLEASELKSLFNFTEEEHRTHFAVYLAKVFGGKEVAYQASETDQHVWVKEAEVPQFLQTHQVFTNQKEQILAYLADK</sequence>
<comment type="similarity">
    <text evidence="1">Belongs to the Nudix hydrolase family.</text>
</comment>
<accession>A0ABV2JKK7</accession>
<dbReference type="PANTHER" id="PTHR43736:SF1">
    <property type="entry name" value="DIHYDRONEOPTERIN TRIPHOSPHATE DIPHOSPHATASE"/>
    <property type="match status" value="1"/>
</dbReference>
<dbReference type="InterPro" id="IPR000086">
    <property type="entry name" value="NUDIX_hydrolase_dom"/>
</dbReference>
<dbReference type="InterPro" id="IPR015797">
    <property type="entry name" value="NUDIX_hydrolase-like_dom_sf"/>
</dbReference>